<comment type="caution">
    <text evidence="2">The sequence shown here is derived from an EMBL/GenBank/DDBJ whole genome shotgun (WGS) entry which is preliminary data.</text>
</comment>
<feature type="region of interest" description="Disordered" evidence="1">
    <location>
        <begin position="605"/>
        <end position="629"/>
    </location>
</feature>
<keyword evidence="3" id="KW-1185">Reference proteome</keyword>
<proteinExistence type="predicted"/>
<name>A0A8T3E519_9TELE</name>
<protein>
    <recommendedName>
        <fullName evidence="4">Meiosis-specific coiled-coil domain-containing protein MEIOC-like</fullName>
    </recommendedName>
</protein>
<feature type="compositionally biased region" description="Polar residues" evidence="1">
    <location>
        <begin position="406"/>
        <end position="425"/>
    </location>
</feature>
<gene>
    <name evidence="2" type="ORF">AGOR_G00039990</name>
</gene>
<organism evidence="2 3">
    <name type="scientific">Albula goreensis</name>
    <dbReference type="NCBI Taxonomy" id="1534307"/>
    <lineage>
        <taxon>Eukaryota</taxon>
        <taxon>Metazoa</taxon>
        <taxon>Chordata</taxon>
        <taxon>Craniata</taxon>
        <taxon>Vertebrata</taxon>
        <taxon>Euteleostomi</taxon>
        <taxon>Actinopterygii</taxon>
        <taxon>Neopterygii</taxon>
        <taxon>Teleostei</taxon>
        <taxon>Albuliformes</taxon>
        <taxon>Albulidae</taxon>
        <taxon>Albula</taxon>
    </lineage>
</organism>
<dbReference type="OrthoDB" id="5978002at2759"/>
<dbReference type="PANTHER" id="PTHR33861:SF4">
    <property type="entry name" value="MEIOSIS-SPECIFIC COILED-COIL DOMAIN-CONTAINING PROTEIN MEIOC"/>
    <property type="match status" value="1"/>
</dbReference>
<sequence>MAYQGSSHSHYRPQVSLKKENMDTQLLPSAVFSDRSAPGLDPALLYSTWSVFNDDVKPAATFPDGNLSRSQVNLSYSGNGPDVFGMVSSILEEPNPENLSDWNSSSKLFPLWASDSDQIDQEKMLQFGNGSSDVIDINNFHQDAFQKMEGDDMESLYHSFQGFDLMDSWLLGGRKDSDLPSLESTHFTNRFFNQDEVLKANSFSQRDDFGFNKRDCDPCMEDGSQEVLNGGFEKIPGEFGIYAFHNRSNSNNTRLQKEFKVVQGRDKFSRCSGTIEQARFPRDPSSPPQREKWPQTPQQRPHPFRGYEDYNIKPQQRKTFSTSQSHHGLQHIKVNGRGWKTGEHLSANPQNGYLSNRKPYDQLQMNTGESPCDFTAAANLEIRNGDYLQPGKGGPIWSEGDGLSPSWKSSLQNGRKNSPAHSPQVSGLSNLASNGNSANHLLAPSPQPSYRSHSSPVSPRGRQDRRTKPGECRPGAWLRGPTPGNANLNMPGSHSKPDLPASNHNQHSYLSGWPGSSAAEDLDKYLCNRTKHSPDGRNDNKMTKKNNNWFSQPNTYGGPNWHQYGSSSNKNWHKQDQDRSNASDFNSTHFSPPFQLMMGDLKQSPGLSQIGLHGGASGGGSGGSFPLPQSGFPFPDLMDLLQGEDLSHLSPFVSELLNGDVPPPYFGFPPFFNKYRPMRNRSGPANELHVQLELCYEQWRTLEKERKKTEANLARNFPGRRVSSSNNTPIPCLPANPSRVDRLIVDQLKEQARIVTLVGKMERLRSAPVHTNITTTLERHLEAIHFTQQRRKDEIVNTANRQRQGAPRYSDDKDVLFLAAAIKELAMLTRKARTALWCALQMTLPKSVAGTPAGQAELERALLELCNPAEGETRGLEDRETQPAVGQPGEKEAGPRGGREAKAEQESRANSDVGIVE</sequence>
<accession>A0A8T3E519</accession>
<feature type="region of interest" description="Disordered" evidence="1">
    <location>
        <begin position="869"/>
        <end position="917"/>
    </location>
</feature>
<dbReference type="Proteomes" id="UP000829720">
    <property type="component" value="Unassembled WGS sequence"/>
</dbReference>
<feature type="compositionally biased region" description="Polar residues" evidence="1">
    <location>
        <begin position="448"/>
        <end position="457"/>
    </location>
</feature>
<dbReference type="PANTHER" id="PTHR33861">
    <property type="entry name" value="PROTEIN CBG18333"/>
    <property type="match status" value="1"/>
</dbReference>
<dbReference type="GO" id="GO:0005634">
    <property type="term" value="C:nucleus"/>
    <property type="evidence" value="ECO:0007669"/>
    <property type="project" value="TreeGrafter"/>
</dbReference>
<dbReference type="AlphaFoldDB" id="A0A8T3E519"/>
<dbReference type="InterPro" id="IPR027963">
    <property type="entry name" value="MEIOC"/>
</dbReference>
<dbReference type="GO" id="GO:0048255">
    <property type="term" value="P:mRNA stabilization"/>
    <property type="evidence" value="ECO:0007669"/>
    <property type="project" value="TreeGrafter"/>
</dbReference>
<evidence type="ECO:0000313" key="3">
    <source>
        <dbReference type="Proteomes" id="UP000829720"/>
    </source>
</evidence>
<dbReference type="Pfam" id="PF15189">
    <property type="entry name" value="MEIOC"/>
    <property type="match status" value="1"/>
</dbReference>
<feature type="compositionally biased region" description="Basic and acidic residues" evidence="1">
    <location>
        <begin position="461"/>
        <end position="471"/>
    </location>
</feature>
<feature type="compositionally biased region" description="Low complexity" evidence="1">
    <location>
        <begin position="426"/>
        <end position="443"/>
    </location>
</feature>
<feature type="compositionally biased region" description="Basic and acidic residues" evidence="1">
    <location>
        <begin position="871"/>
        <end position="881"/>
    </location>
</feature>
<dbReference type="GO" id="GO:0007141">
    <property type="term" value="P:male meiosis I"/>
    <property type="evidence" value="ECO:0007669"/>
    <property type="project" value="TreeGrafter"/>
</dbReference>
<reference evidence="2" key="1">
    <citation type="submission" date="2021-01" db="EMBL/GenBank/DDBJ databases">
        <authorList>
            <person name="Zahm M."/>
            <person name="Roques C."/>
            <person name="Cabau C."/>
            <person name="Klopp C."/>
            <person name="Donnadieu C."/>
            <person name="Jouanno E."/>
            <person name="Lampietro C."/>
            <person name="Louis A."/>
            <person name="Herpin A."/>
            <person name="Echchiki A."/>
            <person name="Berthelot C."/>
            <person name="Parey E."/>
            <person name="Roest-Crollius H."/>
            <person name="Braasch I."/>
            <person name="Postlethwait J."/>
            <person name="Bobe J."/>
            <person name="Montfort J."/>
            <person name="Bouchez O."/>
            <person name="Begum T."/>
            <person name="Mejri S."/>
            <person name="Adams A."/>
            <person name="Chen W.-J."/>
            <person name="Guiguen Y."/>
        </authorList>
    </citation>
    <scope>NUCLEOTIDE SEQUENCE</scope>
    <source>
        <tissue evidence="2">Blood</tissue>
    </source>
</reference>
<dbReference type="GO" id="GO:0007144">
    <property type="term" value="P:female meiosis I"/>
    <property type="evidence" value="ECO:0007669"/>
    <property type="project" value="TreeGrafter"/>
</dbReference>
<feature type="region of interest" description="Disordered" evidence="1">
    <location>
        <begin position="391"/>
        <end position="512"/>
    </location>
</feature>
<evidence type="ECO:0008006" key="4">
    <source>
        <dbReference type="Google" id="ProtNLM"/>
    </source>
</evidence>
<dbReference type="GO" id="GO:0005737">
    <property type="term" value="C:cytoplasm"/>
    <property type="evidence" value="ECO:0007669"/>
    <property type="project" value="TreeGrafter"/>
</dbReference>
<feature type="compositionally biased region" description="Gly residues" evidence="1">
    <location>
        <begin position="612"/>
        <end position="623"/>
    </location>
</feature>
<feature type="region of interest" description="Disordered" evidence="1">
    <location>
        <begin position="272"/>
        <end position="305"/>
    </location>
</feature>
<feature type="region of interest" description="Disordered" evidence="1">
    <location>
        <begin position="529"/>
        <end position="589"/>
    </location>
</feature>
<feature type="compositionally biased region" description="Polar residues" evidence="1">
    <location>
        <begin position="545"/>
        <end position="570"/>
    </location>
</feature>
<dbReference type="EMBL" id="JAERUA010000003">
    <property type="protein sequence ID" value="KAI1901978.1"/>
    <property type="molecule type" value="Genomic_DNA"/>
</dbReference>
<feature type="compositionally biased region" description="Basic and acidic residues" evidence="1">
    <location>
        <begin position="529"/>
        <end position="542"/>
    </location>
</feature>
<evidence type="ECO:0000256" key="1">
    <source>
        <dbReference type="SAM" id="MobiDB-lite"/>
    </source>
</evidence>
<feature type="compositionally biased region" description="Basic and acidic residues" evidence="1">
    <location>
        <begin position="889"/>
        <end position="909"/>
    </location>
</feature>
<evidence type="ECO:0000313" key="2">
    <source>
        <dbReference type="EMBL" id="KAI1901978.1"/>
    </source>
</evidence>